<gene>
    <name evidence="1" type="ORF">GALL_388880</name>
</gene>
<organism evidence="1">
    <name type="scientific">mine drainage metagenome</name>
    <dbReference type="NCBI Taxonomy" id="410659"/>
    <lineage>
        <taxon>unclassified sequences</taxon>
        <taxon>metagenomes</taxon>
        <taxon>ecological metagenomes</taxon>
    </lineage>
</organism>
<dbReference type="AlphaFoldDB" id="A0A1J5Q6U0"/>
<accession>A0A1J5Q6U0</accession>
<name>A0A1J5Q6U0_9ZZZZ</name>
<comment type="caution">
    <text evidence="1">The sequence shown here is derived from an EMBL/GenBank/DDBJ whole genome shotgun (WGS) entry which is preliminary data.</text>
</comment>
<protein>
    <submittedName>
        <fullName evidence="1">Uncharacterized protein</fullName>
    </submittedName>
</protein>
<proteinExistence type="predicted"/>
<reference evidence="1" key="1">
    <citation type="submission" date="2016-10" db="EMBL/GenBank/DDBJ databases">
        <title>Sequence of Gallionella enrichment culture.</title>
        <authorList>
            <person name="Poehlein A."/>
            <person name="Muehling M."/>
            <person name="Daniel R."/>
        </authorList>
    </citation>
    <scope>NUCLEOTIDE SEQUENCE</scope>
</reference>
<dbReference type="EMBL" id="MLJW01001225">
    <property type="protein sequence ID" value="OIQ79382.1"/>
    <property type="molecule type" value="Genomic_DNA"/>
</dbReference>
<evidence type="ECO:0000313" key="1">
    <source>
        <dbReference type="EMBL" id="OIQ79382.1"/>
    </source>
</evidence>
<sequence>MSNKSAFDKKVGAQDVADSAGRTFTANVGAFMDSMQRLVQSARTDNVMFADGMRGFEALFNNQQQATEIDAIEKTLKELDGIEAVRRASFDGAMNETSERIKNLAAIKIKASQAIEQASRVAGEATTTAVVKNSFAKATVALDRMKQTIVGEAVELGNFERSAPTGEARITVGKPVPGTDFPTPPTISAADLKNIDFSFLAEKEQQPSARSSFLPSMKM</sequence>